<keyword evidence="13" id="KW-0003">3Fe-4S</keyword>
<dbReference type="Pfam" id="PF00310">
    <property type="entry name" value="GATase_2"/>
    <property type="match status" value="1"/>
</dbReference>
<dbReference type="PANTHER" id="PTHR11938:SF133">
    <property type="entry name" value="GLUTAMATE SYNTHASE (NADH)"/>
    <property type="match status" value="1"/>
</dbReference>
<comment type="cofactor">
    <cofactor evidence="2">
        <name>[3Fe-4S] cluster</name>
        <dbReference type="ChEBI" id="CHEBI:21137"/>
    </cofactor>
</comment>
<dbReference type="SUPFAM" id="SSF56235">
    <property type="entry name" value="N-terminal nucleophile aminohydrolases (Ntn hydrolases)"/>
    <property type="match status" value="1"/>
</dbReference>
<evidence type="ECO:0000256" key="2">
    <source>
        <dbReference type="ARBA" id="ARBA00001927"/>
    </source>
</evidence>
<dbReference type="GO" id="GO:0006537">
    <property type="term" value="P:glutamate biosynthetic process"/>
    <property type="evidence" value="ECO:0007669"/>
    <property type="project" value="UniProtKB-KW"/>
</dbReference>
<keyword evidence="12" id="KW-0314">Glutamate biosynthesis</keyword>
<evidence type="ECO:0000256" key="10">
    <source>
        <dbReference type="ARBA" id="ARBA00023004"/>
    </source>
</evidence>
<evidence type="ECO:0000256" key="14">
    <source>
        <dbReference type="ARBA" id="ARBA00029440"/>
    </source>
</evidence>
<dbReference type="GO" id="GO:0046872">
    <property type="term" value="F:metal ion binding"/>
    <property type="evidence" value="ECO:0007669"/>
    <property type="project" value="UniProtKB-KW"/>
</dbReference>
<keyword evidence="16" id="KW-0808">Transferase</keyword>
<comment type="similarity">
    <text evidence="3">Belongs to the glutamate synthase family.</text>
</comment>
<sequence length="213" mass="23900">HIKGQKSHAIVRQGLQILENLTHRGATGADPLAGDGAGILLQIPDAFLRRAVDPLGFALPEVGHYAVGMVFLPQDPQAREICETILERCAREEGAEVLGWRTVPTQNQGLGDSVKRVEPFIRQIFLARGATHGDQTVFERKLFVLRKRAEHEAAQKGYDRTRFYLPSLSSRTLIYKGMLLADQVGQYYTDLNDESLVSALALVHQRFYHQYFS</sequence>
<accession>T1DH61</accession>
<dbReference type="InterPro" id="IPR050711">
    <property type="entry name" value="ET-N_metabolism_enzyme"/>
</dbReference>
<keyword evidence="4" id="KW-0028">Amino-acid biosynthesis</keyword>
<evidence type="ECO:0000256" key="8">
    <source>
        <dbReference type="ARBA" id="ARBA00022962"/>
    </source>
</evidence>
<keyword evidence="9" id="KW-0560">Oxidoreductase</keyword>
<evidence type="ECO:0000256" key="9">
    <source>
        <dbReference type="ARBA" id="ARBA00023002"/>
    </source>
</evidence>
<dbReference type="GO" id="GO:0051538">
    <property type="term" value="F:3 iron, 4 sulfur cluster binding"/>
    <property type="evidence" value="ECO:0007669"/>
    <property type="project" value="UniProtKB-KW"/>
</dbReference>
<dbReference type="InterPro" id="IPR017932">
    <property type="entry name" value="GATase_2_dom"/>
</dbReference>
<dbReference type="GO" id="GO:0015930">
    <property type="term" value="F:glutamate synthase activity"/>
    <property type="evidence" value="ECO:0007669"/>
    <property type="project" value="TreeGrafter"/>
</dbReference>
<evidence type="ECO:0000256" key="3">
    <source>
        <dbReference type="ARBA" id="ARBA00009716"/>
    </source>
</evidence>
<dbReference type="PANTHER" id="PTHR11938">
    <property type="entry name" value="FAD NADPH DEHYDROGENASE/OXIDOREDUCTASE"/>
    <property type="match status" value="1"/>
</dbReference>
<keyword evidence="5" id="KW-0285">Flavoprotein</keyword>
<name>T1DH61_9ZZZZ</name>
<dbReference type="Gene3D" id="3.60.20.10">
    <property type="entry name" value="Glutamine Phosphoribosylpyrophosphate, subunit 1, domain 1"/>
    <property type="match status" value="1"/>
</dbReference>
<keyword evidence="10" id="KW-0408">Iron</keyword>
<evidence type="ECO:0000256" key="5">
    <source>
        <dbReference type="ARBA" id="ARBA00022630"/>
    </source>
</evidence>
<comment type="pathway">
    <text evidence="14">Amino-acid biosynthesis.</text>
</comment>
<keyword evidence="16" id="KW-0436">Ligase</keyword>
<reference evidence="16" key="1">
    <citation type="submission" date="2013-08" db="EMBL/GenBank/DDBJ databases">
        <authorList>
            <person name="Mendez C."/>
            <person name="Richter M."/>
            <person name="Ferrer M."/>
            <person name="Sanchez J."/>
        </authorList>
    </citation>
    <scope>NUCLEOTIDE SEQUENCE</scope>
</reference>
<dbReference type="EC" id="6.3.5.4" evidence="16"/>
<feature type="non-terminal residue" evidence="16">
    <location>
        <position position="213"/>
    </location>
</feature>
<evidence type="ECO:0000256" key="12">
    <source>
        <dbReference type="ARBA" id="ARBA00023164"/>
    </source>
</evidence>
<comment type="cofactor">
    <cofactor evidence="1">
        <name>FMN</name>
        <dbReference type="ChEBI" id="CHEBI:58210"/>
    </cofactor>
</comment>
<dbReference type="GO" id="GO:0016740">
    <property type="term" value="F:transferase activity"/>
    <property type="evidence" value="ECO:0007669"/>
    <property type="project" value="UniProtKB-KW"/>
</dbReference>
<dbReference type="EMBL" id="AUZX01000526">
    <property type="protein sequence ID" value="EQD80624.1"/>
    <property type="molecule type" value="Genomic_DNA"/>
</dbReference>
<dbReference type="InterPro" id="IPR029055">
    <property type="entry name" value="Ntn_hydrolases_N"/>
</dbReference>
<organism evidence="16">
    <name type="scientific">mine drainage metagenome</name>
    <dbReference type="NCBI Taxonomy" id="410659"/>
    <lineage>
        <taxon>unclassified sequences</taxon>
        <taxon>metagenomes</taxon>
        <taxon>ecological metagenomes</taxon>
    </lineage>
</organism>
<keyword evidence="11" id="KW-0411">Iron-sulfur</keyword>
<feature type="non-terminal residue" evidence="16">
    <location>
        <position position="1"/>
    </location>
</feature>
<evidence type="ECO:0000256" key="13">
    <source>
        <dbReference type="ARBA" id="ARBA00023291"/>
    </source>
</evidence>
<evidence type="ECO:0000256" key="6">
    <source>
        <dbReference type="ARBA" id="ARBA00022643"/>
    </source>
</evidence>
<keyword evidence="6" id="KW-0288">FMN</keyword>
<evidence type="ECO:0000313" key="16">
    <source>
        <dbReference type="EMBL" id="EQD80624.1"/>
    </source>
</evidence>
<gene>
    <name evidence="16" type="ORF">B1A_00693</name>
</gene>
<reference evidence="16" key="2">
    <citation type="journal article" date="2014" name="ISME J.">
        <title>Microbial stratification in low pH oxic and suboxic macroscopic growths along an acid mine drainage.</title>
        <authorList>
            <person name="Mendez-Garcia C."/>
            <person name="Mesa V."/>
            <person name="Sprenger R.R."/>
            <person name="Richter M."/>
            <person name="Diez M.S."/>
            <person name="Solano J."/>
            <person name="Bargiela R."/>
            <person name="Golyshina O.V."/>
            <person name="Manteca A."/>
            <person name="Ramos J.L."/>
            <person name="Gallego J.R."/>
            <person name="Llorente I."/>
            <person name="Martins Dos Santos V.A."/>
            <person name="Jensen O.N."/>
            <person name="Pelaez A.I."/>
            <person name="Sanchez J."/>
            <person name="Ferrer M."/>
        </authorList>
    </citation>
    <scope>NUCLEOTIDE SEQUENCE</scope>
</reference>
<evidence type="ECO:0000256" key="7">
    <source>
        <dbReference type="ARBA" id="ARBA00022723"/>
    </source>
</evidence>
<proteinExistence type="inferred from homology"/>
<dbReference type="AlphaFoldDB" id="T1DH61"/>
<dbReference type="GO" id="GO:0004066">
    <property type="term" value="F:asparagine synthase (glutamine-hydrolyzing) activity"/>
    <property type="evidence" value="ECO:0007669"/>
    <property type="project" value="UniProtKB-EC"/>
</dbReference>
<evidence type="ECO:0000256" key="1">
    <source>
        <dbReference type="ARBA" id="ARBA00001917"/>
    </source>
</evidence>
<feature type="domain" description="Glutamine amidotransferase type-2" evidence="15">
    <location>
        <begin position="1"/>
        <end position="207"/>
    </location>
</feature>
<keyword evidence="8 16" id="KW-0315">Glutamine amidotransferase</keyword>
<protein>
    <submittedName>
        <fullName evidence="16">Glutamine amidotransferase, class-II domain protein</fullName>
        <ecNumber evidence="16">6.3.5.4</ecNumber>
    </submittedName>
</protein>
<evidence type="ECO:0000259" key="15">
    <source>
        <dbReference type="Pfam" id="PF00310"/>
    </source>
</evidence>
<evidence type="ECO:0000256" key="11">
    <source>
        <dbReference type="ARBA" id="ARBA00023014"/>
    </source>
</evidence>
<keyword evidence="7" id="KW-0479">Metal-binding</keyword>
<evidence type="ECO:0000256" key="4">
    <source>
        <dbReference type="ARBA" id="ARBA00022605"/>
    </source>
</evidence>
<comment type="caution">
    <text evidence="16">The sequence shown here is derived from an EMBL/GenBank/DDBJ whole genome shotgun (WGS) entry which is preliminary data.</text>
</comment>
<dbReference type="GO" id="GO:0019676">
    <property type="term" value="P:ammonia assimilation cycle"/>
    <property type="evidence" value="ECO:0007669"/>
    <property type="project" value="TreeGrafter"/>
</dbReference>